<dbReference type="PROSITE" id="PS50142">
    <property type="entry name" value="RNASE_3_2"/>
    <property type="match status" value="1"/>
</dbReference>
<comment type="subcellular location">
    <subcellularLocation>
        <location evidence="8">Cytoplasm</location>
    </subcellularLocation>
</comment>
<comment type="similarity">
    <text evidence="2">Belongs to the ribonuclease III family.</text>
</comment>
<dbReference type="Gene3D" id="3.30.160.20">
    <property type="match status" value="1"/>
</dbReference>
<dbReference type="Pfam" id="PF00035">
    <property type="entry name" value="dsrm"/>
    <property type="match status" value="1"/>
</dbReference>
<dbReference type="SMART" id="SM00535">
    <property type="entry name" value="RIBOc"/>
    <property type="match status" value="1"/>
</dbReference>
<dbReference type="PANTHER" id="PTHR11207:SF0">
    <property type="entry name" value="RIBONUCLEASE 3"/>
    <property type="match status" value="1"/>
</dbReference>
<evidence type="ECO:0000256" key="2">
    <source>
        <dbReference type="ARBA" id="ARBA00010183"/>
    </source>
</evidence>
<feature type="binding site" evidence="8">
    <location>
        <position position="116"/>
    </location>
    <ligand>
        <name>Mg(2+)</name>
        <dbReference type="ChEBI" id="CHEBI:18420"/>
    </ligand>
</feature>
<feature type="active site" evidence="8">
    <location>
        <position position="47"/>
    </location>
</feature>
<keyword evidence="5 8" id="KW-0255">Endonuclease</keyword>
<evidence type="ECO:0000256" key="7">
    <source>
        <dbReference type="ARBA" id="ARBA00022884"/>
    </source>
</evidence>
<dbReference type="SUPFAM" id="SSF54768">
    <property type="entry name" value="dsRNA-binding domain-like"/>
    <property type="match status" value="1"/>
</dbReference>
<sequence>MSRLDHAQTLLGHRFTRPELLAEALTHRSAAGAKGVGSNERLEFIGDRVLGLIVAEWLIERFPNEQEGKLGPRMAALVSKPALAEIAQNYGLAPLLNVAAGESKRGVRNQATVLADALEAVIGALYLDAGLDASRNFIRRVMGDVVDKQFIPPKDPKTALQEWVLKRALPLPVYEVVEMSGPSHAPHFVIKVSVGDAAGRGEAGSKRAAEQAAAQALLGVLPE</sequence>
<comment type="catalytic activity">
    <reaction evidence="1 8">
        <text>Endonucleolytic cleavage to 5'-phosphomonoester.</text>
        <dbReference type="EC" id="3.1.26.3"/>
    </reaction>
</comment>
<evidence type="ECO:0000313" key="11">
    <source>
        <dbReference type="EMBL" id="GLR66764.1"/>
    </source>
</evidence>
<feature type="binding site" evidence="8">
    <location>
        <position position="119"/>
    </location>
    <ligand>
        <name>Mg(2+)</name>
        <dbReference type="ChEBI" id="CHEBI:18420"/>
    </ligand>
</feature>
<dbReference type="PROSITE" id="PS50137">
    <property type="entry name" value="DS_RBD"/>
    <property type="match status" value="1"/>
</dbReference>
<feature type="domain" description="DRBM" evidence="9">
    <location>
        <begin position="155"/>
        <end position="223"/>
    </location>
</feature>
<dbReference type="CDD" id="cd10845">
    <property type="entry name" value="DSRM_RNAse_III_family"/>
    <property type="match status" value="1"/>
</dbReference>
<protein>
    <recommendedName>
        <fullName evidence="8">Ribonuclease 3</fullName>
        <ecNumber evidence="8">3.1.26.3</ecNumber>
    </recommendedName>
    <alternativeName>
        <fullName evidence="8">Ribonuclease III</fullName>
        <shortName evidence="8">RNase III</shortName>
    </alternativeName>
</protein>
<evidence type="ECO:0000256" key="3">
    <source>
        <dbReference type="ARBA" id="ARBA00022664"/>
    </source>
</evidence>
<comment type="cofactor">
    <cofactor evidence="8">
        <name>Mg(2+)</name>
        <dbReference type="ChEBI" id="CHEBI:18420"/>
    </cofactor>
</comment>
<keyword evidence="6 8" id="KW-0378">Hydrolase</keyword>
<evidence type="ECO:0000256" key="1">
    <source>
        <dbReference type="ARBA" id="ARBA00000109"/>
    </source>
</evidence>
<dbReference type="CDD" id="cd00593">
    <property type="entry name" value="RIBOc"/>
    <property type="match status" value="1"/>
</dbReference>
<dbReference type="Proteomes" id="UP001156641">
    <property type="component" value="Unassembled WGS sequence"/>
</dbReference>
<dbReference type="EMBL" id="BSOS01000039">
    <property type="protein sequence ID" value="GLR66764.1"/>
    <property type="molecule type" value="Genomic_DNA"/>
</dbReference>
<reference evidence="12" key="1">
    <citation type="journal article" date="2019" name="Int. J. Syst. Evol. Microbiol.">
        <title>The Global Catalogue of Microorganisms (GCM) 10K type strain sequencing project: providing services to taxonomists for standard genome sequencing and annotation.</title>
        <authorList>
            <consortium name="The Broad Institute Genomics Platform"/>
            <consortium name="The Broad Institute Genome Sequencing Center for Infectious Disease"/>
            <person name="Wu L."/>
            <person name="Ma J."/>
        </authorList>
    </citation>
    <scope>NUCLEOTIDE SEQUENCE [LARGE SCALE GENOMIC DNA]</scope>
    <source>
        <strain evidence="12">NBRC 112502</strain>
    </source>
</reference>
<proteinExistence type="inferred from homology"/>
<organism evidence="11 12">
    <name type="scientific">Acidocella aquatica</name>
    <dbReference type="NCBI Taxonomy" id="1922313"/>
    <lineage>
        <taxon>Bacteria</taxon>
        <taxon>Pseudomonadati</taxon>
        <taxon>Pseudomonadota</taxon>
        <taxon>Alphaproteobacteria</taxon>
        <taxon>Acetobacterales</taxon>
        <taxon>Acidocellaceae</taxon>
        <taxon>Acidocella</taxon>
    </lineage>
</organism>
<keyword evidence="8" id="KW-0698">rRNA processing</keyword>
<evidence type="ECO:0000256" key="6">
    <source>
        <dbReference type="ARBA" id="ARBA00022801"/>
    </source>
</evidence>
<dbReference type="Pfam" id="PF14622">
    <property type="entry name" value="Ribonucleas_3_3"/>
    <property type="match status" value="1"/>
</dbReference>
<dbReference type="Gene3D" id="1.10.1520.10">
    <property type="entry name" value="Ribonuclease III domain"/>
    <property type="match status" value="1"/>
</dbReference>
<feature type="active site" evidence="8">
    <location>
        <position position="119"/>
    </location>
</feature>
<comment type="function">
    <text evidence="8">Digests double-stranded RNA. Involved in the processing of primary rRNA transcript to yield the immediate precursors to the large and small rRNAs (23S and 16S). Processes some mRNAs, and tRNAs when they are encoded in the rRNA operon. Processes pre-crRNA and tracrRNA of type II CRISPR loci if present in the organism.</text>
</comment>
<dbReference type="InterPro" id="IPR000999">
    <property type="entry name" value="RNase_III_dom"/>
</dbReference>
<accession>A0ABQ6A9G7</accession>
<feature type="domain" description="RNase III" evidence="10">
    <location>
        <begin position="4"/>
        <end position="130"/>
    </location>
</feature>
<dbReference type="SUPFAM" id="SSF69065">
    <property type="entry name" value="RNase III domain-like"/>
    <property type="match status" value="1"/>
</dbReference>
<comment type="caution">
    <text evidence="11">The sequence shown here is derived from an EMBL/GenBank/DDBJ whole genome shotgun (WGS) entry which is preliminary data.</text>
</comment>
<keyword evidence="8" id="KW-0460">Magnesium</keyword>
<name>A0ABQ6A9G7_9PROT</name>
<keyword evidence="8" id="KW-0479">Metal-binding</keyword>
<keyword evidence="4 8" id="KW-0540">Nuclease</keyword>
<evidence type="ECO:0000313" key="12">
    <source>
        <dbReference type="Proteomes" id="UP001156641"/>
    </source>
</evidence>
<evidence type="ECO:0000256" key="5">
    <source>
        <dbReference type="ARBA" id="ARBA00022759"/>
    </source>
</evidence>
<gene>
    <name evidence="8 11" type="primary">rnc</name>
    <name evidence="11" type="ORF">GCM10010909_14440</name>
</gene>
<keyword evidence="8" id="KW-0963">Cytoplasm</keyword>
<keyword evidence="12" id="KW-1185">Reference proteome</keyword>
<dbReference type="InterPro" id="IPR036389">
    <property type="entry name" value="RNase_III_sf"/>
</dbReference>
<dbReference type="InterPro" id="IPR014720">
    <property type="entry name" value="dsRBD_dom"/>
</dbReference>
<keyword evidence="7 8" id="KW-0694">RNA-binding</keyword>
<dbReference type="PANTHER" id="PTHR11207">
    <property type="entry name" value="RIBONUCLEASE III"/>
    <property type="match status" value="1"/>
</dbReference>
<dbReference type="EC" id="3.1.26.3" evidence="8"/>
<feature type="binding site" evidence="8">
    <location>
        <position position="43"/>
    </location>
    <ligand>
        <name>Mg(2+)</name>
        <dbReference type="ChEBI" id="CHEBI:18420"/>
    </ligand>
</feature>
<keyword evidence="3 8" id="KW-0507">mRNA processing</keyword>
<dbReference type="NCBIfam" id="TIGR02191">
    <property type="entry name" value="RNaseIII"/>
    <property type="match status" value="1"/>
</dbReference>
<evidence type="ECO:0000256" key="8">
    <source>
        <dbReference type="HAMAP-Rule" id="MF_00104"/>
    </source>
</evidence>
<evidence type="ECO:0000259" key="10">
    <source>
        <dbReference type="PROSITE" id="PS50142"/>
    </source>
</evidence>
<keyword evidence="8" id="KW-0699">rRNA-binding</keyword>
<dbReference type="InterPro" id="IPR011907">
    <property type="entry name" value="RNase_III"/>
</dbReference>
<comment type="subunit">
    <text evidence="8">Homodimer.</text>
</comment>
<evidence type="ECO:0000256" key="4">
    <source>
        <dbReference type="ARBA" id="ARBA00022722"/>
    </source>
</evidence>
<evidence type="ECO:0000259" key="9">
    <source>
        <dbReference type="PROSITE" id="PS50137"/>
    </source>
</evidence>
<dbReference type="RefSeq" id="WP_284257468.1">
    <property type="nucleotide sequence ID" value="NZ_BSOS01000039.1"/>
</dbReference>
<dbReference type="SMART" id="SM00358">
    <property type="entry name" value="DSRM"/>
    <property type="match status" value="1"/>
</dbReference>
<dbReference type="HAMAP" id="MF_00104">
    <property type="entry name" value="RNase_III"/>
    <property type="match status" value="1"/>
</dbReference>
<keyword evidence="8" id="KW-0819">tRNA processing</keyword>